<evidence type="ECO:0000256" key="1">
    <source>
        <dbReference type="ARBA" id="ARBA00004141"/>
    </source>
</evidence>
<evidence type="ECO:0000256" key="4">
    <source>
        <dbReference type="ARBA" id="ARBA00022989"/>
    </source>
</evidence>
<dbReference type="KEGG" id="bih:BIP78_1593"/>
<comment type="caution">
    <text evidence="6">Lacks conserved residue(s) required for the propagation of feature annotation.</text>
</comment>
<feature type="transmembrane region" description="Helical" evidence="6">
    <location>
        <begin position="35"/>
        <end position="57"/>
    </location>
</feature>
<dbReference type="InterPro" id="IPR001727">
    <property type="entry name" value="GDT1-like"/>
</dbReference>
<reference evidence="8" key="1">
    <citation type="submission" date="2018-12" db="EMBL/GenBank/DDBJ databases">
        <title>Complete genome sequence of an uncultured bacterium of the candidate phylum Bipolaricaulota.</title>
        <authorList>
            <person name="Kadnikov V.V."/>
            <person name="Mardanov A.V."/>
            <person name="Beletsky A.V."/>
            <person name="Frank Y.A."/>
            <person name="Karnachuk O.V."/>
            <person name="Ravin N.V."/>
        </authorList>
    </citation>
    <scope>NUCLEOTIDE SEQUENCE [LARGE SCALE GENOMIC DNA]</scope>
</reference>
<dbReference type="GO" id="GO:0046873">
    <property type="term" value="F:metal ion transmembrane transporter activity"/>
    <property type="evidence" value="ECO:0007669"/>
    <property type="project" value="InterPro"/>
</dbReference>
<keyword evidence="5 6" id="KW-0472">Membrane</keyword>
<name>A0A410FW95_BIPS1</name>
<evidence type="ECO:0000256" key="3">
    <source>
        <dbReference type="ARBA" id="ARBA00022692"/>
    </source>
</evidence>
<dbReference type="Proteomes" id="UP000287233">
    <property type="component" value="Chromosome"/>
</dbReference>
<comment type="subcellular location">
    <subcellularLocation>
        <location evidence="1 6">Membrane</location>
        <topology evidence="1 6">Multi-pass membrane protein</topology>
    </subcellularLocation>
</comment>
<dbReference type="PANTHER" id="PTHR12608">
    <property type="entry name" value="TRANSMEMBRANE PROTEIN HTP-1 RELATED"/>
    <property type="match status" value="1"/>
</dbReference>
<accession>A0A410FW95</accession>
<evidence type="ECO:0000256" key="5">
    <source>
        <dbReference type="ARBA" id="ARBA00023136"/>
    </source>
</evidence>
<evidence type="ECO:0000313" key="7">
    <source>
        <dbReference type="EMBL" id="QAA77357.1"/>
    </source>
</evidence>
<evidence type="ECO:0000256" key="2">
    <source>
        <dbReference type="ARBA" id="ARBA00009190"/>
    </source>
</evidence>
<dbReference type="EMBL" id="CP034928">
    <property type="protein sequence ID" value="QAA77357.1"/>
    <property type="molecule type" value="Genomic_DNA"/>
</dbReference>
<protein>
    <recommendedName>
        <fullName evidence="6">GDT1 family protein</fullName>
    </recommendedName>
</protein>
<dbReference type="AlphaFoldDB" id="A0A410FW95"/>
<evidence type="ECO:0000313" key="8">
    <source>
        <dbReference type="Proteomes" id="UP000287233"/>
    </source>
</evidence>
<dbReference type="Pfam" id="PF01169">
    <property type="entry name" value="GDT1"/>
    <property type="match status" value="1"/>
</dbReference>
<dbReference type="PANTHER" id="PTHR12608:SF1">
    <property type="entry name" value="TRANSMEMBRANE PROTEIN 165"/>
    <property type="match status" value="1"/>
</dbReference>
<proteinExistence type="inferred from homology"/>
<evidence type="ECO:0000256" key="6">
    <source>
        <dbReference type="RuleBase" id="RU365102"/>
    </source>
</evidence>
<organism evidence="7 8">
    <name type="scientific">Bipolaricaulis sibiricus</name>
    <dbReference type="NCBI Taxonomy" id="2501609"/>
    <lineage>
        <taxon>Bacteria</taxon>
        <taxon>Candidatus Bipolaricaulota</taxon>
        <taxon>Candidatus Bipolaricaulia</taxon>
        <taxon>Candidatus Bipolaricaulales</taxon>
        <taxon>Candidatus Bipolaricaulaceae</taxon>
        <taxon>Candidatus Bipolaricaulis</taxon>
    </lineage>
</organism>
<keyword evidence="4 6" id="KW-1133">Transmembrane helix</keyword>
<comment type="similarity">
    <text evidence="2 6">Belongs to the GDT1 family.</text>
</comment>
<keyword evidence="3 6" id="KW-0812">Transmembrane</keyword>
<dbReference type="GO" id="GO:0016020">
    <property type="term" value="C:membrane"/>
    <property type="evidence" value="ECO:0007669"/>
    <property type="project" value="UniProtKB-SubCell"/>
</dbReference>
<gene>
    <name evidence="7" type="ORF">BIP78_1593</name>
</gene>
<sequence>MDWRLVLTTFGMVFLAELGDKTQLLVFTLSSQHHAPWAVFLGASLALSLVSLLGASVGGIVGELLPTKYVQMGAGILFVAVGGLVIYRAVGRG</sequence>
<feature type="transmembrane region" description="Helical" evidence="6">
    <location>
        <begin position="69"/>
        <end position="90"/>
    </location>
</feature>